<reference evidence="3 4" key="1">
    <citation type="submission" date="2018-05" db="EMBL/GenBank/DDBJ databases">
        <title>The draft genome of strain NS-104.</title>
        <authorList>
            <person name="Hang P."/>
            <person name="Jiang J."/>
        </authorList>
    </citation>
    <scope>NUCLEOTIDE SEQUENCE [LARGE SCALE GENOMIC DNA]</scope>
    <source>
        <strain evidence="3 4">NS-104</strain>
    </source>
</reference>
<dbReference type="PIRSF" id="PIRSF029557">
    <property type="entry name" value="UCP029557"/>
    <property type="match status" value="1"/>
</dbReference>
<dbReference type="Proteomes" id="UP000245252">
    <property type="component" value="Unassembled WGS sequence"/>
</dbReference>
<dbReference type="AlphaFoldDB" id="A0A2U2DU87"/>
<feature type="domain" description="DUF1285" evidence="1">
    <location>
        <begin position="34"/>
        <end position="101"/>
    </location>
</feature>
<accession>A0A2U2DU87</accession>
<dbReference type="Pfam" id="PF06938">
    <property type="entry name" value="DUF1285_N"/>
    <property type="match status" value="1"/>
</dbReference>
<dbReference type="OrthoDB" id="3078366at2"/>
<feature type="domain" description="DUF1285" evidence="2">
    <location>
        <begin position="102"/>
        <end position="196"/>
    </location>
</feature>
<evidence type="ECO:0000259" key="1">
    <source>
        <dbReference type="Pfam" id="PF06938"/>
    </source>
</evidence>
<proteinExistence type="predicted"/>
<sequence length="207" mass="22426">MAAGEIKATEDAAGLATLISRAAADTGDKNRGLPPVDRWNPPFCGDIDMEIRADGTWFYMGTPIGRAPLVRLFSTVLRRDEDGRTYLVTPVEKVGIRVVDAPFVAVEMNVGEENGTPLLTFRTNVGDVVAAGPEHPLRFVMHGENAELKPYLLVRGRLEALVSRAVMYDLVELGEVVEIDGVAMFAVRSGGVTFPVMPADELDALSR</sequence>
<dbReference type="InterPro" id="IPR048342">
    <property type="entry name" value="DUF1285_C"/>
</dbReference>
<dbReference type="EMBL" id="QFBC01000002">
    <property type="protein sequence ID" value="PWE56857.1"/>
    <property type="molecule type" value="Genomic_DNA"/>
</dbReference>
<evidence type="ECO:0000313" key="3">
    <source>
        <dbReference type="EMBL" id="PWE56857.1"/>
    </source>
</evidence>
<dbReference type="InterPro" id="IPR010707">
    <property type="entry name" value="DUF1285"/>
</dbReference>
<comment type="caution">
    <text evidence="3">The sequence shown here is derived from an EMBL/GenBank/DDBJ whole genome shotgun (WGS) entry which is preliminary data.</text>
</comment>
<dbReference type="Gene3D" id="3.10.540.10">
    <property type="entry name" value="duf1285 like domain"/>
    <property type="match status" value="1"/>
</dbReference>
<evidence type="ECO:0000313" key="4">
    <source>
        <dbReference type="Proteomes" id="UP000245252"/>
    </source>
</evidence>
<dbReference type="Pfam" id="PF21028">
    <property type="entry name" value="DUF1285_C"/>
    <property type="match status" value="1"/>
</dbReference>
<evidence type="ECO:0000259" key="2">
    <source>
        <dbReference type="Pfam" id="PF21028"/>
    </source>
</evidence>
<dbReference type="InterPro" id="IPR048341">
    <property type="entry name" value="DUF1285_N"/>
</dbReference>
<gene>
    <name evidence="3" type="ORF">DEM27_04195</name>
</gene>
<name>A0A2U2DU87_9HYPH</name>
<organism evidence="3 4">
    <name type="scientific">Metarhizobium album</name>
    <dbReference type="NCBI Taxonomy" id="2182425"/>
    <lineage>
        <taxon>Bacteria</taxon>
        <taxon>Pseudomonadati</taxon>
        <taxon>Pseudomonadota</taxon>
        <taxon>Alphaproteobacteria</taxon>
        <taxon>Hyphomicrobiales</taxon>
        <taxon>Rhizobiaceae</taxon>
        <taxon>Metarhizobium</taxon>
    </lineage>
</organism>
<keyword evidence="4" id="KW-1185">Reference proteome</keyword>
<dbReference type="Gene3D" id="2.30.270.10">
    <property type="entry name" value="duf1285 protein"/>
    <property type="match status" value="1"/>
</dbReference>
<dbReference type="InterPro" id="IPR023361">
    <property type="entry name" value="DUF1285_beta_roll_sf"/>
</dbReference>
<protein>
    <submittedName>
        <fullName evidence="3">DUF1285 domain-containing protein</fullName>
    </submittedName>
</protein>
<dbReference type="RefSeq" id="WP_109456962.1">
    <property type="nucleotide sequence ID" value="NZ_QFBC01000002.1"/>
</dbReference>